<dbReference type="EMBL" id="JAPCWZ010000004">
    <property type="protein sequence ID" value="KAK8868241.1"/>
    <property type="molecule type" value="Genomic_DNA"/>
</dbReference>
<proteinExistence type="predicted"/>
<dbReference type="PANTHER" id="PTHR42085:SF8">
    <property type="entry name" value="F-BOX DOMAIN-CONTAINING PROTEIN"/>
    <property type="match status" value="1"/>
</dbReference>
<evidence type="ECO:0000256" key="1">
    <source>
        <dbReference type="SAM" id="MobiDB-lite"/>
    </source>
</evidence>
<dbReference type="PANTHER" id="PTHR42085">
    <property type="entry name" value="F-BOX DOMAIN-CONTAINING PROTEIN"/>
    <property type="match status" value="1"/>
</dbReference>
<reference evidence="2 3" key="1">
    <citation type="journal article" date="2024" name="IMA Fungus">
        <title>Apiospora arundinis, a panoply of carbohydrate-active enzymes and secondary metabolites.</title>
        <authorList>
            <person name="Sorensen T."/>
            <person name="Petersen C."/>
            <person name="Muurmann A.T."/>
            <person name="Christiansen J.V."/>
            <person name="Brundto M.L."/>
            <person name="Overgaard C.K."/>
            <person name="Boysen A.T."/>
            <person name="Wollenberg R.D."/>
            <person name="Larsen T.O."/>
            <person name="Sorensen J.L."/>
            <person name="Nielsen K.L."/>
            <person name="Sondergaard T.E."/>
        </authorList>
    </citation>
    <scope>NUCLEOTIDE SEQUENCE [LARGE SCALE GENOMIC DNA]</scope>
    <source>
        <strain evidence="2 3">AAU 773</strain>
    </source>
</reference>
<organism evidence="2 3">
    <name type="scientific">Apiospora arundinis</name>
    <dbReference type="NCBI Taxonomy" id="335852"/>
    <lineage>
        <taxon>Eukaryota</taxon>
        <taxon>Fungi</taxon>
        <taxon>Dikarya</taxon>
        <taxon>Ascomycota</taxon>
        <taxon>Pezizomycotina</taxon>
        <taxon>Sordariomycetes</taxon>
        <taxon>Xylariomycetidae</taxon>
        <taxon>Amphisphaeriales</taxon>
        <taxon>Apiosporaceae</taxon>
        <taxon>Apiospora</taxon>
    </lineage>
</organism>
<feature type="region of interest" description="Disordered" evidence="1">
    <location>
        <begin position="353"/>
        <end position="383"/>
    </location>
</feature>
<sequence>MELDENDEWPSLGDWSSEDEVQDQDKWASQDEWAVLDWITEQGNPLGNNGGLSLYLCPSLPMMPGPRRPFAFLALPPEIRDIVYTYVLLVDDAPRKMDRRHRALCPYAPRDGNTTSFSEPPFMQEYWEWDKSAMPACGCSRRRGLGLLVANRQIHMEAAPRFWASTVFTFGVHGGNYVHGLQALIDGFGLDGTCFSLSDADEGFVKRVTAGAMRGGIVRPRYRDLVRHVVLEVFGTCSYDHWMSYGRFELQLTEFERWEQRPGLKQPLGDVAWAALGALRGLRTLEVPPDMVLWYENETYNFIRNAPRSFDNFTLLHVTSGQLKTKAGRGNVYIVARKRVPLDAVDGPCALRAPYIRPPPGGQPPDNDGNNSGGEEISDSEPDSVPFCDPLSHLKTVTSAGVRGLVPYFMQLARFHPNVRSTGGDSWAARKAAVWALDCDHDVVEVHVPADWFGASYSGEGWAGQLATGLSWQVLGLPDGIETAARNARERQMFQRHKEKIQKARLAPKS</sequence>
<comment type="caution">
    <text evidence="2">The sequence shown here is derived from an EMBL/GenBank/DDBJ whole genome shotgun (WGS) entry which is preliminary data.</text>
</comment>
<name>A0ABR2IV16_9PEZI</name>
<evidence type="ECO:0000313" key="2">
    <source>
        <dbReference type="EMBL" id="KAK8868241.1"/>
    </source>
</evidence>
<feature type="compositionally biased region" description="Low complexity" evidence="1">
    <location>
        <begin position="364"/>
        <end position="374"/>
    </location>
</feature>
<dbReference type="Proteomes" id="UP001390339">
    <property type="component" value="Unassembled WGS sequence"/>
</dbReference>
<keyword evidence="3" id="KW-1185">Reference proteome</keyword>
<protein>
    <submittedName>
        <fullName evidence="2">Uncharacterized protein</fullName>
    </submittedName>
</protein>
<dbReference type="InterPro" id="IPR038883">
    <property type="entry name" value="AN11006-like"/>
</dbReference>
<evidence type="ECO:0000313" key="3">
    <source>
        <dbReference type="Proteomes" id="UP001390339"/>
    </source>
</evidence>
<accession>A0ABR2IV16</accession>
<feature type="region of interest" description="Disordered" evidence="1">
    <location>
        <begin position="1"/>
        <end position="26"/>
    </location>
</feature>
<gene>
    <name evidence="2" type="ORF">PGQ11_006819</name>
</gene>